<dbReference type="RefSeq" id="WP_223928900.1">
    <property type="nucleotide sequence ID" value="NZ_BPTU01000001.1"/>
</dbReference>
<gene>
    <name evidence="1" type="ORF">PRLR5076_19410</name>
</gene>
<dbReference type="EMBL" id="BPUB01000002">
    <property type="protein sequence ID" value="GJG59090.1"/>
    <property type="molecule type" value="Genomic_DNA"/>
</dbReference>
<comment type="caution">
    <text evidence="1">The sequence shown here is derived from an EMBL/GenBank/DDBJ whole genome shotgun (WGS) entry which is preliminary data.</text>
</comment>
<sequence>MAFNLKDKKNGKDGKKKVIKLKHDQALQVARKVVQAHKVQAQKEKRGSMKKAVDDFQQDGSLERLNNLVSMIFLLRAQSNRIMAEIELLLDRGNLVYGEIKHKVNRIIEAENQLFHVMRELMEGGGKEFWHDSDRFDVDFYNYMGIRQGWKPGEPSSFSSFIGTQNLIHVGVSEKGEPRKVLIGRNYDGTLWIADNDQCKEVCQIPKEWFPNIKPHETLWVTINPILKM</sequence>
<keyword evidence="2" id="KW-1185">Reference proteome</keyword>
<evidence type="ECO:0000313" key="1">
    <source>
        <dbReference type="EMBL" id="GJG59090.1"/>
    </source>
</evidence>
<reference evidence="1" key="1">
    <citation type="journal article" date="2022" name="Int. J. Syst. Evol. Microbiol.">
        <title>Prevotella lacticifex sp. nov., isolated from the rumen of cows.</title>
        <authorList>
            <person name="Shinkai T."/>
            <person name="Ikeyama N."/>
            <person name="Kumagai M."/>
            <person name="Ohmori H."/>
            <person name="Sakamoto M."/>
            <person name="Ohkuma M."/>
            <person name="Mitsumori M."/>
        </authorList>
    </citation>
    <scope>NUCLEOTIDE SEQUENCE</scope>
    <source>
        <strain evidence="1">R5076</strain>
    </source>
</reference>
<evidence type="ECO:0000313" key="2">
    <source>
        <dbReference type="Proteomes" id="UP000825483"/>
    </source>
</evidence>
<proteinExistence type="predicted"/>
<dbReference type="AlphaFoldDB" id="A0A9R1CAS0"/>
<accession>A0A9R1CAS0</accession>
<dbReference type="GeneID" id="72466870"/>
<dbReference type="Proteomes" id="UP000825483">
    <property type="component" value="Unassembled WGS sequence"/>
</dbReference>
<organism evidence="1 2">
    <name type="scientific">Prevotella lacticifex</name>
    <dbReference type="NCBI Taxonomy" id="2854755"/>
    <lineage>
        <taxon>Bacteria</taxon>
        <taxon>Pseudomonadati</taxon>
        <taxon>Bacteroidota</taxon>
        <taxon>Bacteroidia</taxon>
        <taxon>Bacteroidales</taxon>
        <taxon>Prevotellaceae</taxon>
        <taxon>Prevotella</taxon>
    </lineage>
</organism>
<protein>
    <submittedName>
        <fullName evidence="1">Uncharacterized protein</fullName>
    </submittedName>
</protein>
<name>A0A9R1CAS0_9BACT</name>